<proteinExistence type="predicted"/>
<feature type="transmembrane region" description="Helical" evidence="7">
    <location>
        <begin position="259"/>
        <end position="277"/>
    </location>
</feature>
<reference evidence="9 10" key="1">
    <citation type="journal article" date="2018" name="PLoS Pathog.">
        <title>Evolution of structural diversity of trichothecenes, a family of toxins produced by plant pathogenic and entomopathogenic fungi.</title>
        <authorList>
            <person name="Proctor R.H."/>
            <person name="McCormick S.P."/>
            <person name="Kim H.S."/>
            <person name="Cardoza R.E."/>
            <person name="Stanley A.M."/>
            <person name="Lindo L."/>
            <person name="Kelly A."/>
            <person name="Brown D.W."/>
            <person name="Lee T."/>
            <person name="Vaughan M.M."/>
            <person name="Alexander N.J."/>
            <person name="Busman M."/>
            <person name="Gutierrez S."/>
        </authorList>
    </citation>
    <scope>NUCLEOTIDE SEQUENCE [LARGE SCALE GENOMIC DNA]</scope>
    <source>
        <strain evidence="9 10">IBT 40837</strain>
    </source>
</reference>
<feature type="domain" description="Major facilitator superfamily (MFS) profile" evidence="8">
    <location>
        <begin position="92"/>
        <end position="583"/>
    </location>
</feature>
<feature type="transmembrane region" description="Helical" evidence="7">
    <location>
        <begin position="377"/>
        <end position="397"/>
    </location>
</feature>
<feature type="transmembrane region" description="Helical" evidence="7">
    <location>
        <begin position="223"/>
        <end position="247"/>
    </location>
</feature>
<evidence type="ECO:0000256" key="7">
    <source>
        <dbReference type="SAM" id="Phobius"/>
    </source>
</evidence>
<evidence type="ECO:0000259" key="8">
    <source>
        <dbReference type="PROSITE" id="PS50850"/>
    </source>
</evidence>
<keyword evidence="4 7" id="KW-1133">Transmembrane helix</keyword>
<evidence type="ECO:0000313" key="10">
    <source>
        <dbReference type="Proteomes" id="UP000266272"/>
    </source>
</evidence>
<feature type="transmembrane region" description="Helical" evidence="7">
    <location>
        <begin position="532"/>
        <end position="552"/>
    </location>
</feature>
<dbReference type="PANTHER" id="PTHR23504">
    <property type="entry name" value="MAJOR FACILITATOR SUPERFAMILY DOMAIN-CONTAINING PROTEIN 10"/>
    <property type="match status" value="1"/>
</dbReference>
<dbReference type="OrthoDB" id="10262656at2759"/>
<feature type="compositionally biased region" description="Basic and acidic residues" evidence="6">
    <location>
        <begin position="600"/>
        <end position="612"/>
    </location>
</feature>
<dbReference type="SUPFAM" id="SSF103473">
    <property type="entry name" value="MFS general substrate transporter"/>
    <property type="match status" value="1"/>
</dbReference>
<feature type="region of interest" description="Disordered" evidence="6">
    <location>
        <begin position="1"/>
        <end position="88"/>
    </location>
</feature>
<keyword evidence="10" id="KW-1185">Reference proteome</keyword>
<evidence type="ECO:0000256" key="5">
    <source>
        <dbReference type="ARBA" id="ARBA00023136"/>
    </source>
</evidence>
<dbReference type="AlphaFoldDB" id="A0A395NW41"/>
<evidence type="ECO:0000256" key="6">
    <source>
        <dbReference type="SAM" id="MobiDB-lite"/>
    </source>
</evidence>
<feature type="transmembrane region" description="Helical" evidence="7">
    <location>
        <begin position="134"/>
        <end position="154"/>
    </location>
</feature>
<evidence type="ECO:0000256" key="2">
    <source>
        <dbReference type="ARBA" id="ARBA00022448"/>
    </source>
</evidence>
<organism evidence="9 10">
    <name type="scientific">Trichoderma arundinaceum</name>
    <dbReference type="NCBI Taxonomy" id="490622"/>
    <lineage>
        <taxon>Eukaryota</taxon>
        <taxon>Fungi</taxon>
        <taxon>Dikarya</taxon>
        <taxon>Ascomycota</taxon>
        <taxon>Pezizomycotina</taxon>
        <taxon>Sordariomycetes</taxon>
        <taxon>Hypocreomycetidae</taxon>
        <taxon>Hypocreales</taxon>
        <taxon>Hypocreaceae</taxon>
        <taxon>Trichoderma</taxon>
    </lineage>
</organism>
<dbReference type="PANTHER" id="PTHR23504:SF39">
    <property type="entry name" value="TRANSPORTER, PUTATIVE (AFU_ORTHOLOGUE AFUA_6G03860)-RELATED"/>
    <property type="match status" value="1"/>
</dbReference>
<feature type="transmembrane region" description="Helical" evidence="7">
    <location>
        <begin position="488"/>
        <end position="511"/>
    </location>
</feature>
<feature type="compositionally biased region" description="Acidic residues" evidence="6">
    <location>
        <begin position="338"/>
        <end position="353"/>
    </location>
</feature>
<feature type="region of interest" description="Disordered" evidence="6">
    <location>
        <begin position="587"/>
        <end position="612"/>
    </location>
</feature>
<comment type="caution">
    <text evidence="9">The sequence shown here is derived from an EMBL/GenBank/DDBJ whole genome shotgun (WGS) entry which is preliminary data.</text>
</comment>
<keyword evidence="3 7" id="KW-0812">Transmembrane</keyword>
<dbReference type="InterPro" id="IPR036259">
    <property type="entry name" value="MFS_trans_sf"/>
</dbReference>
<dbReference type="GO" id="GO:0016020">
    <property type="term" value="C:membrane"/>
    <property type="evidence" value="ECO:0007669"/>
    <property type="project" value="UniProtKB-SubCell"/>
</dbReference>
<feature type="compositionally biased region" description="Acidic residues" evidence="6">
    <location>
        <begin position="587"/>
        <end position="599"/>
    </location>
</feature>
<comment type="subcellular location">
    <subcellularLocation>
        <location evidence="1">Membrane</location>
        <topology evidence="1">Multi-pass membrane protein</topology>
    </subcellularLocation>
</comment>
<dbReference type="InterPro" id="IPR011701">
    <property type="entry name" value="MFS"/>
</dbReference>
<dbReference type="InterPro" id="IPR020846">
    <property type="entry name" value="MFS_dom"/>
</dbReference>
<keyword evidence="2" id="KW-0813">Transport</keyword>
<accession>A0A395NW41</accession>
<feature type="region of interest" description="Disordered" evidence="6">
    <location>
        <begin position="324"/>
        <end position="368"/>
    </location>
</feature>
<sequence length="612" mass="65659">MTRPASGSRPGPGVTTRSRSSRSSGSFHAGAPIPNITSLRRPSIPRYQTFPTPPPKPPGSSSDASSDRFTSAIESDSSSTSSSHDHDETPLPVRQLLLLAFLSLAEQTALNSIGPYLPEMVGSMPGIPKEENGLYVGLLASVFALAQLSTNFLWGYMSDVVGRKPVLLAGTFSLMGCFCAFGFCKQYWQMILVHAAMGLLNGNAACVPTVLGEVTDRSNQSKAFTYLPVIYSLGGLTGPALGGILVGRLGEEFPYLGPNVLSAALLGASVIVVGIWFEETLEDVDDDPWKPTWATRLSNRISNMFSRTPRRDSWSARWPRPQAAGQAQPLLSPSFDDAVSDDDEDTPEDDEALEIAKPADGDHEQPKPWRDLLNRTTMILLVTYLIFQLANISFNSLYPIFAASPAPAGRDLSPTKIGVSLSFAGLITIIFQAFLFQPLKSRFGNLGTYRFALLGLAISMIIMPWVGYVDDKPLFGWGTGTLWLYIELGVVLILKTICAVGGLSCVMLLITNSAPSHASLGTLNGVAQTLSALGRSIGPFASGGLFTLSMGIHPKGEALAWSLFGGLAFLGCVGSFFIRGDGLESDDWYGEDGEDEGDDGDHQGVDVEQQRD</sequence>
<dbReference type="Gene3D" id="1.20.1250.20">
    <property type="entry name" value="MFS general substrate transporter like domains"/>
    <property type="match status" value="1"/>
</dbReference>
<gene>
    <name evidence="9" type="ORF">TARUN_2023</name>
</gene>
<evidence type="ECO:0000256" key="1">
    <source>
        <dbReference type="ARBA" id="ARBA00004141"/>
    </source>
</evidence>
<keyword evidence="5 7" id="KW-0472">Membrane</keyword>
<dbReference type="Proteomes" id="UP000266272">
    <property type="component" value="Unassembled WGS sequence"/>
</dbReference>
<evidence type="ECO:0000256" key="3">
    <source>
        <dbReference type="ARBA" id="ARBA00022692"/>
    </source>
</evidence>
<evidence type="ECO:0000313" key="9">
    <source>
        <dbReference type="EMBL" id="RFU80213.1"/>
    </source>
</evidence>
<dbReference type="GO" id="GO:0022857">
    <property type="term" value="F:transmembrane transporter activity"/>
    <property type="evidence" value="ECO:0007669"/>
    <property type="project" value="InterPro"/>
</dbReference>
<feature type="transmembrane region" description="Helical" evidence="7">
    <location>
        <begin position="558"/>
        <end position="578"/>
    </location>
</feature>
<feature type="compositionally biased region" description="Basic and acidic residues" evidence="6">
    <location>
        <begin position="357"/>
        <end position="368"/>
    </location>
</feature>
<dbReference type="Pfam" id="PF07690">
    <property type="entry name" value="MFS_1"/>
    <property type="match status" value="1"/>
</dbReference>
<feature type="transmembrane region" description="Helical" evidence="7">
    <location>
        <begin position="448"/>
        <end position="468"/>
    </location>
</feature>
<protein>
    <submittedName>
        <fullName evidence="9">Mfs transporter</fullName>
    </submittedName>
</protein>
<name>A0A395NW41_TRIAR</name>
<feature type="compositionally biased region" description="Low complexity" evidence="6">
    <location>
        <begin position="17"/>
        <end position="26"/>
    </location>
</feature>
<evidence type="ECO:0000256" key="4">
    <source>
        <dbReference type="ARBA" id="ARBA00022989"/>
    </source>
</evidence>
<feature type="transmembrane region" description="Helical" evidence="7">
    <location>
        <begin position="166"/>
        <end position="183"/>
    </location>
</feature>
<feature type="transmembrane region" description="Helical" evidence="7">
    <location>
        <begin position="417"/>
        <end position="436"/>
    </location>
</feature>
<dbReference type="PROSITE" id="PS50850">
    <property type="entry name" value="MFS"/>
    <property type="match status" value="1"/>
</dbReference>
<dbReference type="EMBL" id="PXOA01000120">
    <property type="protein sequence ID" value="RFU80213.1"/>
    <property type="molecule type" value="Genomic_DNA"/>
</dbReference>
<feature type="compositionally biased region" description="Low complexity" evidence="6">
    <location>
        <begin position="59"/>
        <end position="82"/>
    </location>
</feature>